<dbReference type="Proteomes" id="UP001363151">
    <property type="component" value="Unassembled WGS sequence"/>
</dbReference>
<feature type="non-terminal residue" evidence="1">
    <location>
        <position position="1"/>
    </location>
</feature>
<sequence>FGHPEARLWFAATLHGDGRVEILHERVLDSRALRGADGHLAAALLVGLRLDPASDAVALSDAQADRAKLFGTTVPGVYAGAAPRSNARVVACPVPEKWCGDAVAPEGGNATLRAAFFGCAREPAFEFRCAFLKGGASVGGARAAFAETGEPGGAVEVSCALPAALVAGDVVTVELRYAAPAGDVDGGAGDGGAATETDGERALVADFPTVAVVAAGSTASGGCAAGDMTTNASACGACGACGCSTAGGCGADDFWASSDCAGACSSANGSRPAYDDGEVCCAFDDADCLGVCGGGAYRGELEKSGAPGATVCCAYADCLGVCNGLAKVDRPAVWDDDRYDDGRGDGRPRSS</sequence>
<evidence type="ECO:0000313" key="2">
    <source>
        <dbReference type="Proteomes" id="UP001363151"/>
    </source>
</evidence>
<accession>A0ABR1GFY6</accession>
<reference evidence="1 2" key="1">
    <citation type="submission" date="2024-03" db="EMBL/GenBank/DDBJ databases">
        <title>Aureococcus anophagefferens CCMP1851 and Kratosvirus quantuckense: Draft genome of a second virus-susceptible host strain in the model system.</title>
        <authorList>
            <person name="Chase E."/>
            <person name="Truchon A.R."/>
            <person name="Schepens W."/>
            <person name="Wilhelm S.W."/>
        </authorList>
    </citation>
    <scope>NUCLEOTIDE SEQUENCE [LARGE SCALE GENOMIC DNA]</scope>
    <source>
        <strain evidence="1 2">CCMP1851</strain>
    </source>
</reference>
<gene>
    <name evidence="1" type="ORF">SO694_0043602</name>
</gene>
<keyword evidence="2" id="KW-1185">Reference proteome</keyword>
<name>A0ABR1GFY6_AURAN</name>
<dbReference type="EMBL" id="JBBJCI010000004">
    <property type="protein sequence ID" value="KAK7254974.1"/>
    <property type="molecule type" value="Genomic_DNA"/>
</dbReference>
<comment type="caution">
    <text evidence="1">The sequence shown here is derived from an EMBL/GenBank/DDBJ whole genome shotgun (WGS) entry which is preliminary data.</text>
</comment>
<proteinExistence type="predicted"/>
<organism evidence="1 2">
    <name type="scientific">Aureococcus anophagefferens</name>
    <name type="common">Harmful bloom alga</name>
    <dbReference type="NCBI Taxonomy" id="44056"/>
    <lineage>
        <taxon>Eukaryota</taxon>
        <taxon>Sar</taxon>
        <taxon>Stramenopiles</taxon>
        <taxon>Ochrophyta</taxon>
        <taxon>Pelagophyceae</taxon>
        <taxon>Pelagomonadales</taxon>
        <taxon>Pelagomonadaceae</taxon>
        <taxon>Aureococcus</taxon>
    </lineage>
</organism>
<protein>
    <submittedName>
        <fullName evidence="1">Uncharacterized protein</fullName>
    </submittedName>
</protein>
<evidence type="ECO:0000313" key="1">
    <source>
        <dbReference type="EMBL" id="KAK7254974.1"/>
    </source>
</evidence>